<feature type="domain" description="DUF6455" evidence="1">
    <location>
        <begin position="1"/>
        <end position="87"/>
    </location>
</feature>
<protein>
    <recommendedName>
        <fullName evidence="1">DUF6455 domain-containing protein</fullName>
    </recommendedName>
</protein>
<dbReference type="InterPro" id="IPR045601">
    <property type="entry name" value="DUF6455"/>
</dbReference>
<reference evidence="2 3" key="1">
    <citation type="submission" date="2017-01" db="EMBL/GenBank/DDBJ databases">
        <title>The complete genome sequence of a sulfur-oxidizing marine bacterium Thioclava sp. 25B10_4T.</title>
        <authorList>
            <person name="Liu Y."/>
            <person name="Lai Q."/>
            <person name="Shao Z."/>
        </authorList>
    </citation>
    <scope>NUCLEOTIDE SEQUENCE [LARGE SCALE GENOMIC DNA]</scope>
    <source>
        <strain evidence="2 3">25B10_4</strain>
    </source>
</reference>
<evidence type="ECO:0000259" key="1">
    <source>
        <dbReference type="Pfam" id="PF20056"/>
    </source>
</evidence>
<accession>A0ABM6IKH3</accession>
<name>A0ABM6IKH3_9RHOB</name>
<evidence type="ECO:0000313" key="3">
    <source>
        <dbReference type="Proteomes" id="UP000185622"/>
    </source>
</evidence>
<dbReference type="RefSeq" id="WP_075774134.1">
    <property type="nucleotide sequence ID" value="NZ_CP019437.1"/>
</dbReference>
<proteinExistence type="predicted"/>
<sequence>MTAAKHLNRHASMMNRMAQQMGGDLSMEMAAGRLSGEAWKDALIRCTKCREAGACLLWLAEHDPQMNPAKAPPAYCENRLMMTRLRATIGAEPEGVE</sequence>
<dbReference type="Pfam" id="PF20056">
    <property type="entry name" value="DUF6455"/>
    <property type="match status" value="1"/>
</dbReference>
<organism evidence="2 3">
    <name type="scientific">Thioclava nitratireducens</name>
    <dbReference type="NCBI Taxonomy" id="1915078"/>
    <lineage>
        <taxon>Bacteria</taxon>
        <taxon>Pseudomonadati</taxon>
        <taxon>Pseudomonadota</taxon>
        <taxon>Alphaproteobacteria</taxon>
        <taxon>Rhodobacterales</taxon>
        <taxon>Paracoccaceae</taxon>
        <taxon>Thioclava</taxon>
    </lineage>
</organism>
<dbReference type="EMBL" id="CP019437">
    <property type="protein sequence ID" value="AQS49165.1"/>
    <property type="molecule type" value="Genomic_DNA"/>
</dbReference>
<evidence type="ECO:0000313" key="2">
    <source>
        <dbReference type="EMBL" id="AQS49165.1"/>
    </source>
</evidence>
<gene>
    <name evidence="2" type="ORF">BMG03_16250</name>
</gene>
<dbReference type="Proteomes" id="UP000185622">
    <property type="component" value="Chromosome"/>
</dbReference>
<keyword evidence="3" id="KW-1185">Reference proteome</keyword>